<dbReference type="SUPFAM" id="SSF53098">
    <property type="entry name" value="Ribonuclease H-like"/>
    <property type="match status" value="1"/>
</dbReference>
<keyword evidence="4" id="KW-0255">Endonuclease</keyword>
<keyword evidence="5" id="KW-0378">Hydrolase</keyword>
<evidence type="ECO:0000256" key="3">
    <source>
        <dbReference type="ARBA" id="ARBA00022722"/>
    </source>
</evidence>
<dbReference type="Proteomes" id="UP001333110">
    <property type="component" value="Unassembled WGS sequence"/>
</dbReference>
<reference evidence="8 9" key="1">
    <citation type="journal article" date="2023" name="J. Hered.">
        <title>Chromosome-level genome of the wood stork (Mycteria americana) provides insight into avian chromosome evolution.</title>
        <authorList>
            <person name="Flamio R. Jr."/>
            <person name="Ramstad K.M."/>
        </authorList>
    </citation>
    <scope>NUCLEOTIDE SEQUENCE [LARGE SCALE GENOMIC DNA]</scope>
    <source>
        <strain evidence="8">JAX WOST 10</strain>
    </source>
</reference>
<evidence type="ECO:0000259" key="7">
    <source>
        <dbReference type="PROSITE" id="PS50994"/>
    </source>
</evidence>
<keyword evidence="6" id="KW-0695">RNA-directed DNA polymerase</keyword>
<dbReference type="GO" id="GO:0035613">
    <property type="term" value="F:RNA stem-loop binding"/>
    <property type="evidence" value="ECO:0007669"/>
    <property type="project" value="TreeGrafter"/>
</dbReference>
<evidence type="ECO:0000313" key="8">
    <source>
        <dbReference type="EMBL" id="KAK4832385.1"/>
    </source>
</evidence>
<dbReference type="GO" id="GO:0003964">
    <property type="term" value="F:RNA-directed DNA polymerase activity"/>
    <property type="evidence" value="ECO:0007669"/>
    <property type="project" value="UniProtKB-KW"/>
</dbReference>
<evidence type="ECO:0000313" key="9">
    <source>
        <dbReference type="Proteomes" id="UP001333110"/>
    </source>
</evidence>
<keyword evidence="3" id="KW-0540">Nuclease</keyword>
<keyword evidence="9" id="KW-1185">Reference proteome</keyword>
<dbReference type="GO" id="GO:0015074">
    <property type="term" value="P:DNA integration"/>
    <property type="evidence" value="ECO:0007669"/>
    <property type="project" value="InterPro"/>
</dbReference>
<keyword evidence="2" id="KW-0548">Nucleotidyltransferase</keyword>
<dbReference type="PROSITE" id="PS50994">
    <property type="entry name" value="INTEGRASE"/>
    <property type="match status" value="1"/>
</dbReference>
<dbReference type="InterPro" id="IPR001584">
    <property type="entry name" value="Integrase_cat-core"/>
</dbReference>
<dbReference type="PANTHER" id="PTHR41694:SF3">
    <property type="entry name" value="RNA-DIRECTED DNA POLYMERASE-RELATED"/>
    <property type="match status" value="1"/>
</dbReference>
<evidence type="ECO:0000256" key="5">
    <source>
        <dbReference type="ARBA" id="ARBA00022801"/>
    </source>
</evidence>
<dbReference type="GO" id="GO:0016787">
    <property type="term" value="F:hydrolase activity"/>
    <property type="evidence" value="ECO:0007669"/>
    <property type="project" value="UniProtKB-KW"/>
</dbReference>
<dbReference type="PANTHER" id="PTHR41694">
    <property type="entry name" value="ENDOGENOUS RETROVIRUS GROUP K MEMBER POL PROTEIN"/>
    <property type="match status" value="1"/>
</dbReference>
<keyword evidence="1" id="KW-0808">Transferase</keyword>
<organism evidence="8 9">
    <name type="scientific">Mycteria americana</name>
    <name type="common">Wood stork</name>
    <dbReference type="NCBI Taxonomy" id="33587"/>
    <lineage>
        <taxon>Eukaryota</taxon>
        <taxon>Metazoa</taxon>
        <taxon>Chordata</taxon>
        <taxon>Craniata</taxon>
        <taxon>Vertebrata</taxon>
        <taxon>Euteleostomi</taxon>
        <taxon>Archelosauria</taxon>
        <taxon>Archosauria</taxon>
        <taxon>Dinosauria</taxon>
        <taxon>Saurischia</taxon>
        <taxon>Theropoda</taxon>
        <taxon>Coelurosauria</taxon>
        <taxon>Aves</taxon>
        <taxon>Neognathae</taxon>
        <taxon>Neoaves</taxon>
        <taxon>Aequornithes</taxon>
        <taxon>Ciconiiformes</taxon>
        <taxon>Ciconiidae</taxon>
        <taxon>Mycteria</taxon>
    </lineage>
</organism>
<proteinExistence type="predicted"/>
<sequence length="405" mass="46332">MVANALWCWLQQEKKNKWHHRGKPIWAAALWQDIAARVENLVVKVPHVDAHVPKSWATEEHENNQQVDQAAQTEVAQVDLDWQHKGELFTAQWGHDTSGRRDTTYRWAHDQGVDLAMDTIAQVIHECATRAAIKQAKRLKPLVWKIDYITLPQTHQGKRHVLTMVETTTEWLETYPMPHATSRITILGLENQVLWRQGTPERIESDNGTHFQNNLLGPWAKERGIEWKGEKTCCTTTAVERGVRICERNNSSDTKVSEEGGGGGVPGVRAEIPLRSVVKTMVRQAVPLQPMVEQISTCSLWRTPRQSRWRPPKEVVALWEAHAGADSWQDLWTHGERSPCQSRSSGKTCDLMGGPRWSSLFLKDCTLWKGPMLEQFMKNCSPWEGLTLEKFMEDCLPWETSNIMK</sequence>
<evidence type="ECO:0000256" key="2">
    <source>
        <dbReference type="ARBA" id="ARBA00022695"/>
    </source>
</evidence>
<dbReference type="InterPro" id="IPR012337">
    <property type="entry name" value="RNaseH-like_sf"/>
</dbReference>
<dbReference type="GO" id="GO:0004519">
    <property type="term" value="F:endonuclease activity"/>
    <property type="evidence" value="ECO:0007669"/>
    <property type="project" value="UniProtKB-KW"/>
</dbReference>
<comment type="caution">
    <text evidence="8">The sequence shown here is derived from an EMBL/GenBank/DDBJ whole genome shotgun (WGS) entry which is preliminary data.</text>
</comment>
<dbReference type="EMBL" id="JAUNZN010000001">
    <property type="protein sequence ID" value="KAK4832385.1"/>
    <property type="molecule type" value="Genomic_DNA"/>
</dbReference>
<gene>
    <name evidence="8" type="ORF">QYF61_022240</name>
</gene>
<feature type="domain" description="Integrase catalytic" evidence="7">
    <location>
        <begin position="137"/>
        <end position="226"/>
    </location>
</feature>
<evidence type="ECO:0000256" key="1">
    <source>
        <dbReference type="ARBA" id="ARBA00022679"/>
    </source>
</evidence>
<dbReference type="Pfam" id="PF00665">
    <property type="entry name" value="rve"/>
    <property type="match status" value="1"/>
</dbReference>
<name>A0AAN7S9Q3_MYCAM</name>
<protein>
    <recommendedName>
        <fullName evidence="7">Integrase catalytic domain-containing protein</fullName>
    </recommendedName>
</protein>
<accession>A0AAN7S9Q3</accession>
<dbReference type="AlphaFoldDB" id="A0AAN7S9Q3"/>
<evidence type="ECO:0000256" key="6">
    <source>
        <dbReference type="ARBA" id="ARBA00022918"/>
    </source>
</evidence>
<evidence type="ECO:0000256" key="4">
    <source>
        <dbReference type="ARBA" id="ARBA00022759"/>
    </source>
</evidence>
<dbReference type="Gene3D" id="3.30.420.10">
    <property type="entry name" value="Ribonuclease H-like superfamily/Ribonuclease H"/>
    <property type="match status" value="2"/>
</dbReference>
<dbReference type="InterPro" id="IPR036397">
    <property type="entry name" value="RNaseH_sf"/>
</dbReference>